<dbReference type="Gene3D" id="1.10.443.10">
    <property type="entry name" value="Intergrase catalytic core"/>
    <property type="match status" value="1"/>
</dbReference>
<dbReference type="Proteomes" id="UP000238655">
    <property type="component" value="Chromosome 1"/>
</dbReference>
<dbReference type="AlphaFoldDB" id="A0A2S5E045"/>
<dbReference type="PROSITE" id="PS51898">
    <property type="entry name" value="TYR_RECOMBINASE"/>
    <property type="match status" value="1"/>
</dbReference>
<comment type="caution">
    <text evidence="3">The sequence shown here is derived from an EMBL/GenBank/DDBJ whole genome shotgun (WGS) entry which is preliminary data.</text>
</comment>
<dbReference type="EMBL" id="PQVP01000002">
    <property type="protein sequence ID" value="POZ84704.1"/>
    <property type="molecule type" value="Genomic_DNA"/>
</dbReference>
<feature type="domain" description="Tyr recombinase" evidence="2">
    <location>
        <begin position="169"/>
        <end position="343"/>
    </location>
</feature>
<dbReference type="Pfam" id="PF00589">
    <property type="entry name" value="Phage_integrase"/>
    <property type="match status" value="1"/>
</dbReference>
<dbReference type="GO" id="GO:0015074">
    <property type="term" value="P:DNA integration"/>
    <property type="evidence" value="ECO:0007669"/>
    <property type="project" value="InterPro"/>
</dbReference>
<dbReference type="RefSeq" id="WP_089460692.1">
    <property type="nucleotide sequence ID" value="NZ_CM009575.1"/>
</dbReference>
<sequence length="343" mass="39040">MASITPHKNGFRVQVYVGGARDSKVLRTRREATAWGAQREAELKRLSDTPAADLHTLGEMLTEYSSRVSTKKGGTKWEQSRIASFIKQFPEYAERPLSQADTPMWAEWRDRRLSGYVGPDGKKVRGITNGAVLREINLYRNAYTIARREWKWIDTNAFSDLGAPPDNPPRTRRVAPWKEVRPIVRWLGYRTGQEPTTKSQEVALAWLVALRSGMRAKELRGLGKDTLNMKTGVARLDHKMQYLTGKPREIPLPRAALRLLKAVAHRDRCFTVEAGSMDTLFRKAKKALLITGMTFHDSRGEALTRLARKVDVLTLSRISGIKDLKLLQEHYYRETSEQIAARL</sequence>
<accession>A0A2S5E045</accession>
<evidence type="ECO:0000313" key="4">
    <source>
        <dbReference type="Proteomes" id="UP000238655"/>
    </source>
</evidence>
<organism evidence="3 4">
    <name type="scientific">Burkholderia contaminans</name>
    <dbReference type="NCBI Taxonomy" id="488447"/>
    <lineage>
        <taxon>Bacteria</taxon>
        <taxon>Pseudomonadati</taxon>
        <taxon>Pseudomonadota</taxon>
        <taxon>Betaproteobacteria</taxon>
        <taxon>Burkholderiales</taxon>
        <taxon>Burkholderiaceae</taxon>
        <taxon>Burkholderia</taxon>
        <taxon>Burkholderia cepacia complex</taxon>
    </lineage>
</organism>
<dbReference type="GO" id="GO:0003677">
    <property type="term" value="F:DNA binding"/>
    <property type="evidence" value="ECO:0007669"/>
    <property type="project" value="InterPro"/>
</dbReference>
<reference evidence="3 4" key="1">
    <citation type="submission" date="2018-01" db="EMBL/GenBank/DDBJ databases">
        <title>Successful Treatment of Persistent Burkholderia cepacia Bacteremia with Ceftazidime-Avibactam.</title>
        <authorList>
            <person name="Tamma P."/>
            <person name="Fan Y."/>
            <person name="Bergman Y."/>
            <person name="Sick-Samuels A."/>
            <person name="Hsu A."/>
            <person name="Timp W."/>
            <person name="Simner P."/>
        </authorList>
    </citation>
    <scope>NUCLEOTIDE SEQUENCE [LARGE SCALE GENOMIC DNA]</scope>
    <source>
        <strain evidence="3 4">170816</strain>
    </source>
</reference>
<dbReference type="InterPro" id="IPR002104">
    <property type="entry name" value="Integrase_catalytic"/>
</dbReference>
<dbReference type="GO" id="GO:0006310">
    <property type="term" value="P:DNA recombination"/>
    <property type="evidence" value="ECO:0007669"/>
    <property type="project" value="UniProtKB-KW"/>
</dbReference>
<evidence type="ECO:0000313" key="3">
    <source>
        <dbReference type="EMBL" id="POZ84704.1"/>
    </source>
</evidence>
<protein>
    <submittedName>
        <fullName evidence="3">Integrase</fullName>
    </submittedName>
</protein>
<evidence type="ECO:0000259" key="2">
    <source>
        <dbReference type="PROSITE" id="PS51898"/>
    </source>
</evidence>
<dbReference type="SUPFAM" id="SSF56349">
    <property type="entry name" value="DNA breaking-rejoining enzymes"/>
    <property type="match status" value="1"/>
</dbReference>
<proteinExistence type="predicted"/>
<keyword evidence="1" id="KW-0233">DNA recombination</keyword>
<dbReference type="InterPro" id="IPR013762">
    <property type="entry name" value="Integrase-like_cat_sf"/>
</dbReference>
<dbReference type="InterPro" id="IPR011010">
    <property type="entry name" value="DNA_brk_join_enz"/>
</dbReference>
<name>A0A2S5E045_9BURK</name>
<evidence type="ECO:0000256" key="1">
    <source>
        <dbReference type="ARBA" id="ARBA00023172"/>
    </source>
</evidence>
<gene>
    <name evidence="3" type="ORF">C3743_32790</name>
</gene>